<feature type="region of interest" description="Disordered" evidence="2">
    <location>
        <begin position="145"/>
        <end position="170"/>
    </location>
</feature>
<organism evidence="4 5">
    <name type="scientific">Candidatus Portnoybacteria bacterium CG10_big_fil_rev_8_21_14_0_10_36_7</name>
    <dbReference type="NCBI Taxonomy" id="1974812"/>
    <lineage>
        <taxon>Bacteria</taxon>
        <taxon>Candidatus Portnoyibacteriota</taxon>
    </lineage>
</organism>
<dbReference type="Proteomes" id="UP000231450">
    <property type="component" value="Unassembled WGS sequence"/>
</dbReference>
<evidence type="ECO:0000313" key="5">
    <source>
        <dbReference type="Proteomes" id="UP000231450"/>
    </source>
</evidence>
<dbReference type="InterPro" id="IPR000983">
    <property type="entry name" value="Bac_GSPG_pilin"/>
</dbReference>
<evidence type="ECO:0008006" key="6">
    <source>
        <dbReference type="Google" id="ProtNLM"/>
    </source>
</evidence>
<dbReference type="GO" id="GO:0015628">
    <property type="term" value="P:protein secretion by the type II secretion system"/>
    <property type="evidence" value="ECO:0007669"/>
    <property type="project" value="InterPro"/>
</dbReference>
<accession>A0A2M8KDM1</accession>
<dbReference type="InterPro" id="IPR045584">
    <property type="entry name" value="Pilin-like"/>
</dbReference>
<evidence type="ECO:0000256" key="2">
    <source>
        <dbReference type="SAM" id="MobiDB-lite"/>
    </source>
</evidence>
<comment type="caution">
    <text evidence="4">The sequence shown here is derived from an EMBL/GenBank/DDBJ whole genome shotgun (WGS) entry which is preliminary data.</text>
</comment>
<dbReference type="NCBIfam" id="TIGR02532">
    <property type="entry name" value="IV_pilin_GFxxxE"/>
    <property type="match status" value="1"/>
</dbReference>
<protein>
    <recommendedName>
        <fullName evidence="6">Type II secretion system protein GspG C-terminal domain-containing protein</fullName>
    </recommendedName>
</protein>
<evidence type="ECO:0000313" key="4">
    <source>
        <dbReference type="EMBL" id="PJE58021.1"/>
    </source>
</evidence>
<proteinExistence type="predicted"/>
<reference evidence="5" key="1">
    <citation type="submission" date="2017-09" db="EMBL/GenBank/DDBJ databases">
        <title>Depth-based differentiation of microbial function through sediment-hosted aquifers and enrichment of novel symbionts in the deep terrestrial subsurface.</title>
        <authorList>
            <person name="Probst A.J."/>
            <person name="Ladd B."/>
            <person name="Jarett J.K."/>
            <person name="Geller-Mcgrath D.E."/>
            <person name="Sieber C.M.K."/>
            <person name="Emerson J.B."/>
            <person name="Anantharaman K."/>
            <person name="Thomas B.C."/>
            <person name="Malmstrom R."/>
            <person name="Stieglmeier M."/>
            <person name="Klingl A."/>
            <person name="Woyke T."/>
            <person name="Ryan C.M."/>
            <person name="Banfield J.F."/>
        </authorList>
    </citation>
    <scope>NUCLEOTIDE SEQUENCE [LARGE SCALE GENOMIC DNA]</scope>
</reference>
<dbReference type="SUPFAM" id="SSF54523">
    <property type="entry name" value="Pili subunits"/>
    <property type="match status" value="1"/>
</dbReference>
<dbReference type="EMBL" id="PFDW01000063">
    <property type="protein sequence ID" value="PJE58021.1"/>
    <property type="molecule type" value="Genomic_DNA"/>
</dbReference>
<feature type="compositionally biased region" description="Low complexity" evidence="2">
    <location>
        <begin position="145"/>
        <end position="157"/>
    </location>
</feature>
<dbReference type="GO" id="GO:0015627">
    <property type="term" value="C:type II protein secretion system complex"/>
    <property type="evidence" value="ECO:0007669"/>
    <property type="project" value="InterPro"/>
</dbReference>
<gene>
    <name evidence="4" type="ORF">COU81_02995</name>
</gene>
<keyword evidence="1" id="KW-0488">Methylation</keyword>
<dbReference type="AlphaFoldDB" id="A0A2M8KDM1"/>
<dbReference type="PANTHER" id="PTHR30093">
    <property type="entry name" value="GENERAL SECRETION PATHWAY PROTEIN G"/>
    <property type="match status" value="1"/>
</dbReference>
<name>A0A2M8KDM1_9BACT</name>
<dbReference type="Pfam" id="PF07963">
    <property type="entry name" value="N_methyl"/>
    <property type="match status" value="1"/>
</dbReference>
<dbReference type="Gene3D" id="3.30.700.10">
    <property type="entry name" value="Glycoprotein, Type 4 Pilin"/>
    <property type="match status" value="1"/>
</dbReference>
<keyword evidence="3" id="KW-1133">Transmembrane helix</keyword>
<feature type="transmembrane region" description="Helical" evidence="3">
    <location>
        <begin position="7"/>
        <end position="31"/>
    </location>
</feature>
<dbReference type="PROSITE" id="PS00409">
    <property type="entry name" value="PROKAR_NTER_METHYL"/>
    <property type="match status" value="1"/>
</dbReference>
<keyword evidence="3" id="KW-0472">Membrane</keyword>
<evidence type="ECO:0000256" key="3">
    <source>
        <dbReference type="SAM" id="Phobius"/>
    </source>
</evidence>
<sequence>MKKQNKGFTLIELLVVIAIIVILAGIVIFAVNTARVKARDVQRITNLDQIRLGLELYADDNAQSYPTDTTLAVLRPKYLQVIPVDPATGGAYSYSYCNFSNAPHVYHIAATLENVDNAGLDTDADINSFDGVDWGTWNAVDCGTSNSSSDGTNGDDTTPPKSGIYDLGIK</sequence>
<keyword evidence="3" id="KW-0812">Transmembrane</keyword>
<evidence type="ECO:0000256" key="1">
    <source>
        <dbReference type="ARBA" id="ARBA00022481"/>
    </source>
</evidence>
<dbReference type="PRINTS" id="PR00813">
    <property type="entry name" value="BCTERIALGSPG"/>
</dbReference>
<dbReference type="InterPro" id="IPR012902">
    <property type="entry name" value="N_methyl_site"/>
</dbReference>